<reference evidence="1 2" key="1">
    <citation type="submission" date="2021-12" db="EMBL/GenBank/DDBJ databases">
        <title>Genome sequence of Kibdelosporangium philippinense ATCC 49844.</title>
        <authorList>
            <person name="Fedorov E.A."/>
            <person name="Omeragic M."/>
            <person name="Shalygina K.F."/>
            <person name="Maclea K.S."/>
        </authorList>
    </citation>
    <scope>NUCLEOTIDE SEQUENCE [LARGE SCALE GENOMIC DNA]</scope>
    <source>
        <strain evidence="1 2">ATCC 49844</strain>
    </source>
</reference>
<comment type="caution">
    <text evidence="1">The sequence shown here is derived from an EMBL/GenBank/DDBJ whole genome shotgun (WGS) entry which is preliminary data.</text>
</comment>
<organism evidence="1 2">
    <name type="scientific">Kibdelosporangium philippinense</name>
    <dbReference type="NCBI Taxonomy" id="211113"/>
    <lineage>
        <taxon>Bacteria</taxon>
        <taxon>Bacillati</taxon>
        <taxon>Actinomycetota</taxon>
        <taxon>Actinomycetes</taxon>
        <taxon>Pseudonocardiales</taxon>
        <taxon>Pseudonocardiaceae</taxon>
        <taxon>Kibdelosporangium</taxon>
    </lineage>
</organism>
<sequence length="161" mass="17997">MLYISETSYLSLPTAHAWLTSVAATSFNTLVGVVAGSVPNFHVGTGFEQWPDWFVPVVKVVPTRDGYQVHLRGGGQFWETVLAADPDERYAVRMDRTNILGMTALMEEWRMSPTATGTRLRWTIATDGNPVYRAAVRMSLPGFARTFRTSMRLLDRKLLAA</sequence>
<dbReference type="Gene3D" id="3.30.530.20">
    <property type="match status" value="1"/>
</dbReference>
<gene>
    <name evidence="1" type="ORF">LWC34_36185</name>
</gene>
<keyword evidence="2" id="KW-1185">Reference proteome</keyword>
<accession>A0ABS8ZKA1</accession>
<dbReference type="SUPFAM" id="SSF55961">
    <property type="entry name" value="Bet v1-like"/>
    <property type="match status" value="1"/>
</dbReference>
<dbReference type="InterPro" id="IPR023393">
    <property type="entry name" value="START-like_dom_sf"/>
</dbReference>
<name>A0ABS8ZKA1_9PSEU</name>
<dbReference type="EMBL" id="JAJVCN010000003">
    <property type="protein sequence ID" value="MCE7008219.1"/>
    <property type="molecule type" value="Genomic_DNA"/>
</dbReference>
<dbReference type="Pfam" id="PF10604">
    <property type="entry name" value="Polyketide_cyc2"/>
    <property type="match status" value="1"/>
</dbReference>
<dbReference type="InterPro" id="IPR019587">
    <property type="entry name" value="Polyketide_cyclase/dehydratase"/>
</dbReference>
<dbReference type="RefSeq" id="WP_233729746.1">
    <property type="nucleotide sequence ID" value="NZ_JAJVCN010000003.1"/>
</dbReference>
<protein>
    <submittedName>
        <fullName evidence="1">SRPBCC family protein</fullName>
    </submittedName>
</protein>
<evidence type="ECO:0000313" key="2">
    <source>
        <dbReference type="Proteomes" id="UP001521150"/>
    </source>
</evidence>
<dbReference type="Proteomes" id="UP001521150">
    <property type="component" value="Unassembled WGS sequence"/>
</dbReference>
<proteinExistence type="predicted"/>
<evidence type="ECO:0000313" key="1">
    <source>
        <dbReference type="EMBL" id="MCE7008219.1"/>
    </source>
</evidence>